<dbReference type="Proteomes" id="UP000827872">
    <property type="component" value="Linkage Group LG09"/>
</dbReference>
<comment type="caution">
    <text evidence="1">The sequence shown here is derived from an EMBL/GenBank/DDBJ whole genome shotgun (WGS) entry which is preliminary data.</text>
</comment>
<organism evidence="1 2">
    <name type="scientific">Sphaerodactylus townsendi</name>
    <dbReference type="NCBI Taxonomy" id="933632"/>
    <lineage>
        <taxon>Eukaryota</taxon>
        <taxon>Metazoa</taxon>
        <taxon>Chordata</taxon>
        <taxon>Craniata</taxon>
        <taxon>Vertebrata</taxon>
        <taxon>Euteleostomi</taxon>
        <taxon>Lepidosauria</taxon>
        <taxon>Squamata</taxon>
        <taxon>Bifurcata</taxon>
        <taxon>Gekkota</taxon>
        <taxon>Sphaerodactylidae</taxon>
        <taxon>Sphaerodactylus</taxon>
    </lineage>
</organism>
<evidence type="ECO:0000313" key="1">
    <source>
        <dbReference type="EMBL" id="KAH8003766.1"/>
    </source>
</evidence>
<proteinExistence type="predicted"/>
<gene>
    <name evidence="1" type="ORF">K3G42_023909</name>
</gene>
<accession>A0ACB8FER4</accession>
<protein>
    <submittedName>
        <fullName evidence="1">Uncharacterized protein</fullName>
    </submittedName>
</protein>
<reference evidence="1" key="1">
    <citation type="submission" date="2021-08" db="EMBL/GenBank/DDBJ databases">
        <title>The first chromosome-level gecko genome reveals the dynamic sex chromosomes of Neotropical dwarf geckos (Sphaerodactylidae: Sphaerodactylus).</title>
        <authorList>
            <person name="Pinto B.J."/>
            <person name="Keating S.E."/>
            <person name="Gamble T."/>
        </authorList>
    </citation>
    <scope>NUCLEOTIDE SEQUENCE</scope>
    <source>
        <strain evidence="1">TG3544</strain>
    </source>
</reference>
<dbReference type="EMBL" id="CM037622">
    <property type="protein sequence ID" value="KAH8003766.1"/>
    <property type="molecule type" value="Genomic_DNA"/>
</dbReference>
<evidence type="ECO:0000313" key="2">
    <source>
        <dbReference type="Proteomes" id="UP000827872"/>
    </source>
</evidence>
<name>A0ACB8FER4_9SAUR</name>
<sequence length="138" mass="15640">MLAPKQWLDPFSIPTCHLDREGSSMEVQVDIESKPMKFRTQLGHGSSSVEDAGTMCHEVENDRLEKLPHQSGNPLTPGSAILTQRFHCAELVTLLKNVLITDFQQMQTWVPVKHWKETNNNHSQQHAVELNTAIQTEI</sequence>
<keyword evidence="2" id="KW-1185">Reference proteome</keyword>